<sequence>MGSGIFCVILLFLVNRPVWAGITTRGRQFNVNEGDSVELPCNVKDLNDDTVVLWKRGEEIIFTDEDGSLDDQRFQLNRENDNFTLIINRVEPYDTAAYVCSITSPEMSITHHLQVNVHPSVLISPDSNPLLVSVGENVVMKCTASGNPAPKVSWSRQNEKMPANAISKDGQLRLMHVTSTDSGLYECTASNNVGADAHDTIEVRVQSGQRGTHEPSAPWVDSEYTYLPIRLDHDVNISCKYNAEPAPQVDWLYNAFTINFSDEKFKGTVQYGARRDNYSESILAIKNIKEDNFGDYSCRVSNNLGTVEKTIHVSGRPGPPTLSVSGTKLSWIVHSVDPIIEYQILYRFSHDDTWQQFKSIRANKEEQSGDEWSRSEDLVWLRPDTEYELQVKARNTLGWGSLARSYVTLKTPPNNETNKKTSSVSRLYSSWFVPPVLSLLASALVL</sequence>
<gene>
    <name evidence="12" type="primary">MDGA1</name>
    <name evidence="12" type="ORF">Tcan_14339</name>
</gene>
<accession>A0A0B2UNV9</accession>
<comment type="subcellular location">
    <subcellularLocation>
        <location evidence="1">Cell membrane</location>
    </subcellularLocation>
</comment>
<comment type="caution">
    <text evidence="12">The sequence shown here is derived from an EMBL/GenBank/DDBJ whole genome shotgun (WGS) entry which is preliminary data.</text>
</comment>
<dbReference type="InterPro" id="IPR003598">
    <property type="entry name" value="Ig_sub2"/>
</dbReference>
<dbReference type="CDD" id="cd00096">
    <property type="entry name" value="Ig"/>
    <property type="match status" value="1"/>
</dbReference>
<dbReference type="Gene3D" id="2.60.40.10">
    <property type="entry name" value="Immunoglobulins"/>
    <property type="match status" value="4"/>
</dbReference>
<organism evidence="12 13">
    <name type="scientific">Toxocara canis</name>
    <name type="common">Canine roundworm</name>
    <dbReference type="NCBI Taxonomy" id="6265"/>
    <lineage>
        <taxon>Eukaryota</taxon>
        <taxon>Metazoa</taxon>
        <taxon>Ecdysozoa</taxon>
        <taxon>Nematoda</taxon>
        <taxon>Chromadorea</taxon>
        <taxon>Rhabditida</taxon>
        <taxon>Spirurina</taxon>
        <taxon>Ascaridomorpha</taxon>
        <taxon>Ascaridoidea</taxon>
        <taxon>Toxocaridae</taxon>
        <taxon>Toxocara</taxon>
    </lineage>
</organism>
<evidence type="ECO:0000256" key="2">
    <source>
        <dbReference type="ARBA" id="ARBA00022475"/>
    </source>
</evidence>
<dbReference type="FunFam" id="2.60.40.10:FF:000005">
    <property type="entry name" value="Neuronal cell adhesion molecule"/>
    <property type="match status" value="1"/>
</dbReference>
<dbReference type="OMA" id="IKHLHPG"/>
<dbReference type="InterPro" id="IPR036116">
    <property type="entry name" value="FN3_sf"/>
</dbReference>
<dbReference type="InterPro" id="IPR003599">
    <property type="entry name" value="Ig_sub"/>
</dbReference>
<keyword evidence="5" id="KW-0472">Membrane</keyword>
<dbReference type="SMART" id="SM00406">
    <property type="entry name" value="IGv"/>
    <property type="match status" value="2"/>
</dbReference>
<dbReference type="Pfam" id="PF07686">
    <property type="entry name" value="V-set"/>
    <property type="match status" value="1"/>
</dbReference>
<dbReference type="GO" id="GO:0050808">
    <property type="term" value="P:synapse organization"/>
    <property type="evidence" value="ECO:0007669"/>
    <property type="project" value="TreeGrafter"/>
</dbReference>
<dbReference type="Proteomes" id="UP000031036">
    <property type="component" value="Unassembled WGS sequence"/>
</dbReference>
<dbReference type="PROSITE" id="PS50853">
    <property type="entry name" value="FN3"/>
    <property type="match status" value="1"/>
</dbReference>
<keyword evidence="2" id="KW-1003">Cell membrane</keyword>
<evidence type="ECO:0000313" key="13">
    <source>
        <dbReference type="Proteomes" id="UP000031036"/>
    </source>
</evidence>
<keyword evidence="7" id="KW-0325">Glycoprotein</keyword>
<dbReference type="PROSITE" id="PS50835">
    <property type="entry name" value="IG_LIKE"/>
    <property type="match status" value="3"/>
</dbReference>
<dbReference type="OrthoDB" id="6159398at2759"/>
<dbReference type="SUPFAM" id="SSF49265">
    <property type="entry name" value="Fibronectin type III"/>
    <property type="match status" value="1"/>
</dbReference>
<dbReference type="EMBL" id="JPKZ01022855">
    <property type="protein sequence ID" value="KHN70640.1"/>
    <property type="molecule type" value="Genomic_DNA"/>
</dbReference>
<evidence type="ECO:0000256" key="9">
    <source>
        <dbReference type="SAM" id="SignalP"/>
    </source>
</evidence>
<keyword evidence="4" id="KW-0677">Repeat</keyword>
<dbReference type="SUPFAM" id="SSF48726">
    <property type="entry name" value="Immunoglobulin"/>
    <property type="match status" value="3"/>
</dbReference>
<dbReference type="SMART" id="SM00408">
    <property type="entry name" value="IGc2"/>
    <property type="match status" value="3"/>
</dbReference>
<feature type="signal peptide" evidence="9">
    <location>
        <begin position="1"/>
        <end position="20"/>
    </location>
</feature>
<feature type="domain" description="Ig-like" evidence="10">
    <location>
        <begin position="17"/>
        <end position="110"/>
    </location>
</feature>
<evidence type="ECO:0000259" key="10">
    <source>
        <dbReference type="PROSITE" id="PS50835"/>
    </source>
</evidence>
<evidence type="ECO:0000313" key="12">
    <source>
        <dbReference type="EMBL" id="KHN70640.1"/>
    </source>
</evidence>
<dbReference type="Pfam" id="PF07679">
    <property type="entry name" value="I-set"/>
    <property type="match status" value="1"/>
</dbReference>
<dbReference type="STRING" id="6265.A0A0B2UNV9"/>
<feature type="chain" id="PRO_5002077457" evidence="9">
    <location>
        <begin position="21"/>
        <end position="446"/>
    </location>
</feature>
<dbReference type="InterPro" id="IPR013106">
    <property type="entry name" value="Ig_V-set"/>
</dbReference>
<protein>
    <submittedName>
        <fullName evidence="12">MAM domain-containing glycosylphosphatidylinositol anchor protein 1</fullName>
    </submittedName>
</protein>
<dbReference type="InterPro" id="IPR050958">
    <property type="entry name" value="Cell_Adh-Cytoskel_Orgn"/>
</dbReference>
<dbReference type="InterPro" id="IPR007110">
    <property type="entry name" value="Ig-like_dom"/>
</dbReference>
<keyword evidence="6" id="KW-1015">Disulfide bond</keyword>
<keyword evidence="8" id="KW-0393">Immunoglobulin domain</keyword>
<dbReference type="GO" id="GO:0043025">
    <property type="term" value="C:neuronal cell body"/>
    <property type="evidence" value="ECO:0007669"/>
    <property type="project" value="TreeGrafter"/>
</dbReference>
<dbReference type="SMART" id="SM00409">
    <property type="entry name" value="IG"/>
    <property type="match status" value="3"/>
</dbReference>
<keyword evidence="3 9" id="KW-0732">Signal</keyword>
<evidence type="ECO:0000256" key="6">
    <source>
        <dbReference type="ARBA" id="ARBA00023157"/>
    </source>
</evidence>
<evidence type="ECO:0000256" key="7">
    <source>
        <dbReference type="ARBA" id="ARBA00023180"/>
    </source>
</evidence>
<feature type="domain" description="Ig-like" evidence="10">
    <location>
        <begin position="218"/>
        <end position="314"/>
    </location>
</feature>
<evidence type="ECO:0000256" key="1">
    <source>
        <dbReference type="ARBA" id="ARBA00004236"/>
    </source>
</evidence>
<dbReference type="InterPro" id="IPR013783">
    <property type="entry name" value="Ig-like_fold"/>
</dbReference>
<dbReference type="InterPro" id="IPR003961">
    <property type="entry name" value="FN3_dom"/>
</dbReference>
<evidence type="ECO:0000256" key="8">
    <source>
        <dbReference type="ARBA" id="ARBA00023319"/>
    </source>
</evidence>
<name>A0A0B2UNV9_TOXCA</name>
<dbReference type="InterPro" id="IPR036179">
    <property type="entry name" value="Ig-like_dom_sf"/>
</dbReference>
<dbReference type="AlphaFoldDB" id="A0A0B2UNV9"/>
<dbReference type="InterPro" id="IPR013098">
    <property type="entry name" value="Ig_I-set"/>
</dbReference>
<proteinExistence type="predicted"/>
<evidence type="ECO:0000256" key="4">
    <source>
        <dbReference type="ARBA" id="ARBA00022737"/>
    </source>
</evidence>
<dbReference type="CDD" id="cd00063">
    <property type="entry name" value="FN3"/>
    <property type="match status" value="1"/>
</dbReference>
<evidence type="ECO:0000256" key="5">
    <source>
        <dbReference type="ARBA" id="ARBA00023136"/>
    </source>
</evidence>
<dbReference type="GO" id="GO:0007156">
    <property type="term" value="P:homophilic cell adhesion via plasma membrane adhesion molecules"/>
    <property type="evidence" value="ECO:0007669"/>
    <property type="project" value="TreeGrafter"/>
</dbReference>
<dbReference type="PANTHER" id="PTHR45080">
    <property type="entry name" value="CONTACTIN 5"/>
    <property type="match status" value="1"/>
</dbReference>
<evidence type="ECO:0000256" key="3">
    <source>
        <dbReference type="ARBA" id="ARBA00022729"/>
    </source>
</evidence>
<dbReference type="GO" id="GO:0030424">
    <property type="term" value="C:axon"/>
    <property type="evidence" value="ECO:0007669"/>
    <property type="project" value="TreeGrafter"/>
</dbReference>
<feature type="domain" description="Ig-like" evidence="10">
    <location>
        <begin position="119"/>
        <end position="206"/>
    </location>
</feature>
<keyword evidence="13" id="KW-1185">Reference proteome</keyword>
<dbReference type="GO" id="GO:0005886">
    <property type="term" value="C:plasma membrane"/>
    <property type="evidence" value="ECO:0007669"/>
    <property type="project" value="UniProtKB-SubCell"/>
</dbReference>
<dbReference type="PANTHER" id="PTHR45080:SF8">
    <property type="entry name" value="IG-LIKE DOMAIN-CONTAINING PROTEIN"/>
    <property type="match status" value="1"/>
</dbReference>
<evidence type="ECO:0000259" key="11">
    <source>
        <dbReference type="PROSITE" id="PS50853"/>
    </source>
</evidence>
<feature type="domain" description="Fibronectin type-III" evidence="11">
    <location>
        <begin position="307"/>
        <end position="414"/>
    </location>
</feature>
<dbReference type="GO" id="GO:0008046">
    <property type="term" value="F:axon guidance receptor activity"/>
    <property type="evidence" value="ECO:0007669"/>
    <property type="project" value="TreeGrafter"/>
</dbReference>
<dbReference type="Pfam" id="PF13927">
    <property type="entry name" value="Ig_3"/>
    <property type="match status" value="1"/>
</dbReference>
<reference evidence="12 13" key="1">
    <citation type="submission" date="2014-11" db="EMBL/GenBank/DDBJ databases">
        <title>Genetic blueprint of the zoonotic pathogen Toxocara canis.</title>
        <authorList>
            <person name="Zhu X.-Q."/>
            <person name="Korhonen P.K."/>
            <person name="Cai H."/>
            <person name="Young N.D."/>
            <person name="Nejsum P."/>
            <person name="von Samson-Himmelstjerna G."/>
            <person name="Boag P.R."/>
            <person name="Tan P."/>
            <person name="Li Q."/>
            <person name="Min J."/>
            <person name="Yang Y."/>
            <person name="Wang X."/>
            <person name="Fang X."/>
            <person name="Hall R.S."/>
            <person name="Hofmann A."/>
            <person name="Sternberg P.W."/>
            <person name="Jex A.R."/>
            <person name="Gasser R.B."/>
        </authorList>
    </citation>
    <scope>NUCLEOTIDE SEQUENCE [LARGE SCALE GENOMIC DNA]</scope>
    <source>
        <strain evidence="12">PN_DK_2014</strain>
    </source>
</reference>